<comment type="caution">
    <text evidence="2">The sequence shown here is derived from an EMBL/GenBank/DDBJ whole genome shotgun (WGS) entry which is preliminary data.</text>
</comment>
<protein>
    <submittedName>
        <fullName evidence="2">Uncharacterized protein (DUF1499 family)</fullName>
    </submittedName>
</protein>
<keyword evidence="1" id="KW-1133">Transmembrane helix</keyword>
<reference evidence="2 3" key="1">
    <citation type="submission" date="2020-08" db="EMBL/GenBank/DDBJ databases">
        <title>Genomic Encyclopedia of Type Strains, Phase IV (KMG-IV): sequencing the most valuable type-strain genomes for metagenomic binning, comparative biology and taxonomic classification.</title>
        <authorList>
            <person name="Goeker M."/>
        </authorList>
    </citation>
    <scope>NUCLEOTIDE SEQUENCE [LARGE SCALE GENOMIC DNA]</scope>
    <source>
        <strain evidence="2 3">DSM 102189</strain>
    </source>
</reference>
<feature type="transmembrane region" description="Helical" evidence="1">
    <location>
        <begin position="40"/>
        <end position="61"/>
    </location>
</feature>
<evidence type="ECO:0000256" key="1">
    <source>
        <dbReference type="SAM" id="Phobius"/>
    </source>
</evidence>
<dbReference type="AlphaFoldDB" id="A0A841L6H8"/>
<evidence type="ECO:0000313" key="2">
    <source>
        <dbReference type="EMBL" id="MBB6228217.1"/>
    </source>
</evidence>
<organism evidence="2 3">
    <name type="scientific">Polymorphobacter multimanifer</name>
    <dbReference type="NCBI Taxonomy" id="1070431"/>
    <lineage>
        <taxon>Bacteria</taxon>
        <taxon>Pseudomonadati</taxon>
        <taxon>Pseudomonadota</taxon>
        <taxon>Alphaproteobacteria</taxon>
        <taxon>Sphingomonadales</taxon>
        <taxon>Sphingosinicellaceae</taxon>
        <taxon>Polymorphobacter</taxon>
    </lineage>
</organism>
<dbReference type="InterPro" id="IPR010865">
    <property type="entry name" value="DUF1499"/>
</dbReference>
<keyword evidence="1" id="KW-0472">Membrane</keyword>
<dbReference type="Pfam" id="PF07386">
    <property type="entry name" value="DUF1499"/>
    <property type="match status" value="1"/>
</dbReference>
<feature type="transmembrane region" description="Helical" evidence="1">
    <location>
        <begin position="68"/>
        <end position="88"/>
    </location>
</feature>
<proteinExistence type="predicted"/>
<keyword evidence="3" id="KW-1185">Reference proteome</keyword>
<dbReference type="RefSeq" id="WP_184200138.1">
    <property type="nucleotide sequence ID" value="NZ_JACIIV010000016.1"/>
</dbReference>
<name>A0A841L6H8_9SPHN</name>
<accession>A0A841L6H8</accession>
<gene>
    <name evidence="2" type="ORF">FHS79_002402</name>
</gene>
<keyword evidence="1" id="KW-0812">Transmembrane</keyword>
<dbReference type="EMBL" id="JACIIV010000016">
    <property type="protein sequence ID" value="MBB6228217.1"/>
    <property type="molecule type" value="Genomic_DNA"/>
</dbReference>
<dbReference type="Proteomes" id="UP000538147">
    <property type="component" value="Unassembled WGS sequence"/>
</dbReference>
<evidence type="ECO:0000313" key="3">
    <source>
        <dbReference type="Proteomes" id="UP000538147"/>
    </source>
</evidence>
<sequence>MTPVRWPRNLALLTLFAAFLVLIAGPGIKSGILPWQAALLGFAVGALVCGVGAVAMLVALVRRHRSPLVMTALVVGLIGFLIPMSLIAEARGVPPIHDITTDTGNPPEFFAITPELRGPGTNPVTYDPAIAPLQAAAYPLVRPVTLAVTPSEAFFQAEKAARAMGWEIVATDSITGRIEATDTVPWWGFKDDIVIRLTPEGQGTRIDVRSKSRVGKGDVGVNARRITDYMNNLANG</sequence>